<gene>
    <name evidence="1" type="ordered locus">Hqrw_2614</name>
</gene>
<dbReference type="EMBL" id="FR746099">
    <property type="protein sequence ID" value="CCC40450.1"/>
    <property type="molecule type" value="Genomic_DNA"/>
</dbReference>
<dbReference type="Proteomes" id="UP000007954">
    <property type="component" value="Chromosome"/>
</dbReference>
<dbReference type="KEGG" id="hwc:Hqrw_2614"/>
<dbReference type="AlphaFoldDB" id="G0LL10"/>
<dbReference type="HOGENOM" id="CLU_030779_0_0_2"/>
<accession>G0LL10</accession>
<name>G0LL10_HALWC</name>
<evidence type="ECO:0000313" key="2">
    <source>
        <dbReference type="Proteomes" id="UP000007954"/>
    </source>
</evidence>
<proteinExistence type="predicted"/>
<reference evidence="1 2" key="1">
    <citation type="journal article" date="2011" name="PLoS ONE">
        <title>Haloquadratum walsbyi: limited diversity in a global pond.</title>
        <authorList>
            <person name="Dyall-Smith M."/>
            <person name="Pfeiffer F."/>
            <person name="Klee K."/>
            <person name="Palm P."/>
            <person name="Gross K."/>
            <person name="Schuster S.C."/>
            <person name="Rampp M."/>
            <person name="Oesterhelt D."/>
        </authorList>
    </citation>
    <scope>NUCLEOTIDE SEQUENCE [LARGE SCALE GENOMIC DNA]</scope>
    <source>
        <strain evidence="2">DSM 16854 / JCM 12705 / C23</strain>
    </source>
</reference>
<organism evidence="1 2">
    <name type="scientific">Haloquadratum walsbyi (strain DSM 16854 / JCM 12705 / C23)</name>
    <dbReference type="NCBI Taxonomy" id="768065"/>
    <lineage>
        <taxon>Archaea</taxon>
        <taxon>Methanobacteriati</taxon>
        <taxon>Methanobacteriota</taxon>
        <taxon>Stenosarchaea group</taxon>
        <taxon>Halobacteria</taxon>
        <taxon>Halobacteriales</taxon>
        <taxon>Haloferacaceae</taxon>
        <taxon>Haloquadratum</taxon>
    </lineage>
</organism>
<protein>
    <submittedName>
        <fullName evidence="1">Uncharacterized protein</fullName>
    </submittedName>
</protein>
<sequence>MDVTESEESEDPSQPSIKRARECLSSAIANGFSNSSPVLVDALPAMGKSRGVIEWAASTGNPLTVLTARHELYNQYTGWCDELNLISRILPSFYDDCPSANGTHGEKWEKRITQIYNQRDLLPGEIHDNAHELFDEELPCQKGHDCLYFTRRDFDHTKYDVLIGHYSHCYSPQNIEDRYVAIDEFPQGSFLSEYSAETVAESVGKYLNQKNELPFNYLKDIEENRRDPGKKRSGLKWFTEHNPEIERDSLNIIENTRGYHPEAPTMTYAILAAEDLDNRWEYTDFPDERVVINDPNDKSLTLLRQPPFSEATSVIALDGTPTIEKWKLMLGNDLEHSPVLSDDKKRAYVRKTLGIQIIQTTNAANHYSGKSAISVTPERDIVLFEGIESRENQKPALIVSQAAEENYREQEDLSDVVDEVEHYGNIKGSNKFSDARVGVISGSPHYGDNYIKKWSALAGKSVSRVERTKGMGQDFGTFGNQILHGMRENAVLQAAMRFGSHYSLLIAH</sequence>
<evidence type="ECO:0000313" key="1">
    <source>
        <dbReference type="EMBL" id="CCC40450.1"/>
    </source>
</evidence>